<comment type="caution">
    <text evidence="1">The sequence shown here is derived from an EMBL/GenBank/DDBJ whole genome shotgun (WGS) entry which is preliminary data.</text>
</comment>
<name>A0A7V3JAI0_UNCC3</name>
<dbReference type="SUPFAM" id="SSF52980">
    <property type="entry name" value="Restriction endonuclease-like"/>
    <property type="match status" value="1"/>
</dbReference>
<evidence type="ECO:0000313" key="1">
    <source>
        <dbReference type="EMBL" id="HFZ09189.1"/>
    </source>
</evidence>
<organism evidence="1">
    <name type="scientific">candidate division CPR3 bacterium</name>
    <dbReference type="NCBI Taxonomy" id="2268181"/>
    <lineage>
        <taxon>Bacteria</taxon>
        <taxon>Bacteria division CPR3</taxon>
    </lineage>
</organism>
<dbReference type="Gene3D" id="3.40.1350.10">
    <property type="match status" value="1"/>
</dbReference>
<dbReference type="InterPro" id="IPR011856">
    <property type="entry name" value="tRNA_endonuc-like_dom_sf"/>
</dbReference>
<dbReference type="EMBL" id="DTGG01000115">
    <property type="protein sequence ID" value="HFZ09189.1"/>
    <property type="molecule type" value="Genomic_DNA"/>
</dbReference>
<dbReference type="InterPro" id="IPR011335">
    <property type="entry name" value="Restrct_endonuc-II-like"/>
</dbReference>
<dbReference type="GO" id="GO:0003676">
    <property type="term" value="F:nucleic acid binding"/>
    <property type="evidence" value="ECO:0007669"/>
    <property type="project" value="InterPro"/>
</dbReference>
<proteinExistence type="predicted"/>
<sequence length="350" mass="40085">MSIFEKLELRDTDIGKLLKDNNQWFEALFDLMCTSDSVRLLFLSNLDMIQRKEEPPRPTVTEIEGILMREGTTEQSKAEKIAKEIAKTISVSIAERRVVSIRSGNFGLIEPFDMSKIKLENSIPSLGHVYGSYFSNLVSVLETVGDFGKTITPADLLNAYRECERAGVMTSLEKIFLCKRCGFFKCEENTSSLDTCPHEKIRLELFQLKSGILEAWKRGVILCGYFAHALKQDKWKTLTEVEVQSTGDMWHQIDVIAEKEDSVLLCECKQLHPANVLSKEEVMKALGILEDLEKTVQEKFPKKEIRKAIVTTGVFAKEIRGIRARKDMLLIDRNDIIMEPKSWRERIWRG</sequence>
<reference evidence="1" key="1">
    <citation type="journal article" date="2020" name="mSystems">
        <title>Genome- and Community-Level Interaction Insights into Carbon Utilization and Element Cycling Functions of Hydrothermarchaeota in Hydrothermal Sediment.</title>
        <authorList>
            <person name="Zhou Z."/>
            <person name="Liu Y."/>
            <person name="Xu W."/>
            <person name="Pan J."/>
            <person name="Luo Z.H."/>
            <person name="Li M."/>
        </authorList>
    </citation>
    <scope>NUCLEOTIDE SEQUENCE [LARGE SCALE GENOMIC DNA]</scope>
    <source>
        <strain evidence="1">SpSt-757</strain>
    </source>
</reference>
<protein>
    <submittedName>
        <fullName evidence="1">Uncharacterized protein</fullName>
    </submittedName>
</protein>
<dbReference type="AlphaFoldDB" id="A0A7V3JAI0"/>
<accession>A0A7V3JAI0</accession>
<gene>
    <name evidence="1" type="ORF">ENV41_03550</name>
</gene>